<keyword evidence="7" id="KW-1185">Reference proteome</keyword>
<dbReference type="Pfam" id="PF07722">
    <property type="entry name" value="Peptidase_C26"/>
    <property type="match status" value="1"/>
</dbReference>
<dbReference type="InParanoid" id="A0A0Q2XVX8"/>
<dbReference type="FunCoup" id="A0A0Q2XVX8">
    <property type="interactions" value="91"/>
</dbReference>
<reference evidence="6 7" key="1">
    <citation type="submission" date="2015-08" db="EMBL/GenBank/DDBJ databases">
        <title>Antibacterial properties of a collection of Vibrionaceae strains.</title>
        <authorList>
            <person name="Giubergia S."/>
        </authorList>
    </citation>
    <scope>NUCLEOTIDE SEQUENCE [LARGE SCALE GENOMIC DNA]</scope>
    <source>
        <strain evidence="6 7">S0821</strain>
    </source>
</reference>
<proteinExistence type="inferred from homology"/>
<comment type="function">
    <text evidence="3">Involved in the breakdown of putrescine via hydrolysis of the gamma-glutamyl linkage of gamma-glutamyl-gamma-aminobutyrate.</text>
</comment>
<dbReference type="SUPFAM" id="SSF52317">
    <property type="entry name" value="Class I glutamine amidotransferase-like"/>
    <property type="match status" value="1"/>
</dbReference>
<dbReference type="InterPro" id="IPR011697">
    <property type="entry name" value="Peptidase_C26"/>
</dbReference>
<name>A0A0Q2XVX8_VIBFU</name>
<evidence type="ECO:0000313" key="7">
    <source>
        <dbReference type="Proteomes" id="UP000051221"/>
    </source>
</evidence>
<dbReference type="InterPro" id="IPR029062">
    <property type="entry name" value="Class_I_gatase-like"/>
</dbReference>
<comment type="caution">
    <text evidence="6">The sequence shown here is derived from an EMBL/GenBank/DDBJ whole genome shotgun (WGS) entry which is preliminary data.</text>
</comment>
<evidence type="ECO:0000256" key="3">
    <source>
        <dbReference type="ARBA" id="ARBA00055068"/>
    </source>
</evidence>
<dbReference type="GO" id="GO:0006598">
    <property type="term" value="P:polyamine catabolic process"/>
    <property type="evidence" value="ECO:0007669"/>
    <property type="project" value="TreeGrafter"/>
</dbReference>
<dbReference type="GO" id="GO:0033969">
    <property type="term" value="F:gamma-glutamyl-gamma-aminobutyrate hydrolase activity"/>
    <property type="evidence" value="ECO:0007669"/>
    <property type="project" value="UniProtKB-EC"/>
</dbReference>
<dbReference type="GO" id="GO:0005829">
    <property type="term" value="C:cytosol"/>
    <property type="evidence" value="ECO:0007669"/>
    <property type="project" value="TreeGrafter"/>
</dbReference>
<evidence type="ECO:0000313" key="6">
    <source>
        <dbReference type="EMBL" id="KQH84836.1"/>
    </source>
</evidence>
<evidence type="ECO:0000256" key="4">
    <source>
        <dbReference type="ARBA" id="ARBA00060634"/>
    </source>
</evidence>
<dbReference type="FunFam" id="3.40.50.880:FF:000030">
    <property type="entry name" value="Gamma-glutamyl-gamma-aminobutyrate hydrolase PuuD"/>
    <property type="match status" value="1"/>
</dbReference>
<keyword evidence="6" id="KW-0315">Glutamine amidotransferase</keyword>
<dbReference type="CDD" id="cd01745">
    <property type="entry name" value="GATase1_2"/>
    <property type="match status" value="1"/>
</dbReference>
<comment type="similarity">
    <text evidence="1">Belongs to the peptidase C26 family.</text>
</comment>
<dbReference type="AlphaFoldDB" id="A0A0Q2XVX8"/>
<gene>
    <name evidence="6" type="ORF">AMR76_16195</name>
</gene>
<accession>A0A0Q2XVX8</accession>
<dbReference type="PROSITE" id="PS51273">
    <property type="entry name" value="GATASE_TYPE_1"/>
    <property type="match status" value="1"/>
</dbReference>
<dbReference type="PANTHER" id="PTHR43235">
    <property type="entry name" value="GLUTAMINE AMIDOTRANSFERASE PB2B2.05-RELATED"/>
    <property type="match status" value="1"/>
</dbReference>
<protein>
    <recommendedName>
        <fullName evidence="5">gamma-glutamyl-gamma-aminobutyrate hydrolase</fullName>
        <ecNumber evidence="5">3.5.1.94</ecNumber>
    </recommendedName>
</protein>
<evidence type="ECO:0000256" key="5">
    <source>
        <dbReference type="ARBA" id="ARBA00066788"/>
    </source>
</evidence>
<dbReference type="EC" id="3.5.1.94" evidence="5"/>
<sequence length="266" mass="29651">MSKENGMTKPVIGVICCRKQVEGYDVQSVNELYLNAVRDAGALPLLLPAGADAQELKQLLTMLDGVLLTGSHSNVAPHRYAATHDEPKTDESRDALSFTLIDHCIEQNIPLLGICRGFQEMNVALGGTLHPKVHETDGFMDHRESQSPDFNEKYAYVHTVKISSNGSFAHWLGSQEDIEVNSLHGQGVNQLAPRLTKEAEAPDGLVEAFSLKGHPYFIGVQWHPEWQSRQRIFSRILFDRFIIAASERRSLLNGNRFNWSKNCATA</sequence>
<evidence type="ECO:0000256" key="1">
    <source>
        <dbReference type="ARBA" id="ARBA00011083"/>
    </source>
</evidence>
<dbReference type="Gene3D" id="3.40.50.880">
    <property type="match status" value="1"/>
</dbReference>
<evidence type="ECO:0000256" key="2">
    <source>
        <dbReference type="ARBA" id="ARBA00052718"/>
    </source>
</evidence>
<keyword evidence="6" id="KW-0808">Transferase</keyword>
<dbReference type="PANTHER" id="PTHR43235:SF1">
    <property type="entry name" value="GLUTAMINE AMIDOTRANSFERASE PB2B2.05-RELATED"/>
    <property type="match status" value="1"/>
</dbReference>
<organism evidence="6 7">
    <name type="scientific">Vibrio furnissii</name>
    <dbReference type="NCBI Taxonomy" id="29494"/>
    <lineage>
        <taxon>Bacteria</taxon>
        <taxon>Pseudomonadati</taxon>
        <taxon>Pseudomonadota</taxon>
        <taxon>Gammaproteobacteria</taxon>
        <taxon>Vibrionales</taxon>
        <taxon>Vibrionaceae</taxon>
        <taxon>Vibrio</taxon>
    </lineage>
</organism>
<dbReference type="Proteomes" id="UP000051221">
    <property type="component" value="Unassembled WGS sequence"/>
</dbReference>
<dbReference type="RefSeq" id="WP_055466591.1">
    <property type="nucleotide sequence ID" value="NZ_LKHS01000015.1"/>
</dbReference>
<comment type="catalytic activity">
    <reaction evidence="2">
        <text>4-(gamma-L-glutamylamino)butanoate + H2O = 4-aminobutanoate + L-glutamate</text>
        <dbReference type="Rhea" id="RHEA:19737"/>
        <dbReference type="ChEBI" id="CHEBI:15377"/>
        <dbReference type="ChEBI" id="CHEBI:29985"/>
        <dbReference type="ChEBI" id="CHEBI:58800"/>
        <dbReference type="ChEBI" id="CHEBI:59888"/>
        <dbReference type="EC" id="3.5.1.94"/>
    </reaction>
</comment>
<dbReference type="GO" id="GO:0016740">
    <property type="term" value="F:transferase activity"/>
    <property type="evidence" value="ECO:0007669"/>
    <property type="project" value="UniProtKB-KW"/>
</dbReference>
<comment type="pathway">
    <text evidence="4">Amine and polyamine degradation; putrescine degradation; 4-aminobutanoate from putrescine: step 4/4.</text>
</comment>
<dbReference type="InterPro" id="IPR044668">
    <property type="entry name" value="PuuD-like"/>
</dbReference>
<dbReference type="EMBL" id="LKHS01000015">
    <property type="protein sequence ID" value="KQH84836.1"/>
    <property type="molecule type" value="Genomic_DNA"/>
</dbReference>